<name>A0AAE3FT75_9EURY</name>
<feature type="region of interest" description="Disordered" evidence="1">
    <location>
        <begin position="1"/>
        <end position="20"/>
    </location>
</feature>
<feature type="transmembrane region" description="Helical" evidence="2">
    <location>
        <begin position="158"/>
        <end position="182"/>
    </location>
</feature>
<keyword evidence="4" id="KW-1185">Reference proteome</keyword>
<sequence length="261" mass="27557">MSDTIQSGPETAASSDTPTASRIRAATTVGSRDVYRDPVLLGMLVVLPAYFVGIWGTMVPDAVVPIHVATAEGTQEIPVAFPELMTALVAPVTGALLVGITGLFLVQRSVDADRRLTVAGFRGVELLVARFAILVAITTCTVGVITAVSLLHLTPDHIGWFVLGLALAAMTYGAIGALVGLVLGRMAGVYILLFAPMLELMLLQWPVEGTEWWVEWHPGHHAIQLILSASFAPDVATDNALWAVIVLILAGVLAMGANMAR</sequence>
<keyword evidence="2" id="KW-0812">Transmembrane</keyword>
<comment type="caution">
    <text evidence="3">The sequence shown here is derived from an EMBL/GenBank/DDBJ whole genome shotgun (WGS) entry which is preliminary data.</text>
</comment>
<feature type="transmembrane region" description="Helical" evidence="2">
    <location>
        <begin position="127"/>
        <end position="152"/>
    </location>
</feature>
<feature type="transmembrane region" description="Helical" evidence="2">
    <location>
        <begin position="189"/>
        <end position="207"/>
    </location>
</feature>
<feature type="transmembrane region" description="Helical" evidence="2">
    <location>
        <begin position="39"/>
        <end position="58"/>
    </location>
</feature>
<keyword evidence="2" id="KW-1133">Transmembrane helix</keyword>
<accession>A0AAE3FT75</accession>
<keyword evidence="2" id="KW-0472">Membrane</keyword>
<evidence type="ECO:0000313" key="4">
    <source>
        <dbReference type="Proteomes" id="UP001202674"/>
    </source>
</evidence>
<evidence type="ECO:0000313" key="3">
    <source>
        <dbReference type="EMBL" id="MCL9814503.1"/>
    </source>
</evidence>
<dbReference type="AlphaFoldDB" id="A0AAE3FT75"/>
<organism evidence="3 4">
    <name type="scientific">Natranaeroarchaeum aerophilus</name>
    <dbReference type="NCBI Taxonomy" id="2917711"/>
    <lineage>
        <taxon>Archaea</taxon>
        <taxon>Methanobacteriati</taxon>
        <taxon>Methanobacteriota</taxon>
        <taxon>Stenosarchaea group</taxon>
        <taxon>Halobacteria</taxon>
        <taxon>Halobacteriales</taxon>
        <taxon>Natronoarchaeaceae</taxon>
        <taxon>Natranaeroarchaeum</taxon>
    </lineage>
</organism>
<gene>
    <name evidence="3" type="ORF">AArcSt11_12665</name>
</gene>
<dbReference type="RefSeq" id="WP_250597547.1">
    <property type="nucleotide sequence ID" value="NZ_JAKRVY010000007.1"/>
</dbReference>
<dbReference type="EMBL" id="JAKRVY010000007">
    <property type="protein sequence ID" value="MCL9814503.1"/>
    <property type="molecule type" value="Genomic_DNA"/>
</dbReference>
<evidence type="ECO:0000256" key="2">
    <source>
        <dbReference type="SAM" id="Phobius"/>
    </source>
</evidence>
<proteinExistence type="predicted"/>
<dbReference type="Proteomes" id="UP001202674">
    <property type="component" value="Unassembled WGS sequence"/>
</dbReference>
<feature type="transmembrane region" description="Helical" evidence="2">
    <location>
        <begin position="240"/>
        <end position="260"/>
    </location>
</feature>
<protein>
    <submittedName>
        <fullName evidence="3">ABC transporter permease</fullName>
    </submittedName>
</protein>
<reference evidence="3 4" key="1">
    <citation type="journal article" date="2022" name="Syst. Appl. Microbiol.">
        <title>Natronocalculus amylovorans gen. nov., sp. nov., and Natranaeroarchaeum aerophilus sp. nov., dominant culturable amylolytic natronoarchaea from hypersaline soda lakes in southwestern Siberia.</title>
        <authorList>
            <person name="Sorokin D.Y."/>
            <person name="Elcheninov A.G."/>
            <person name="Khizhniak T.V."/>
            <person name="Koenen M."/>
            <person name="Bale N.J."/>
            <person name="Damste J.S.S."/>
            <person name="Kublanov I.V."/>
        </authorList>
    </citation>
    <scope>NUCLEOTIDE SEQUENCE [LARGE SCALE GENOMIC DNA]</scope>
    <source>
        <strain evidence="3 4">AArc-St1-1</strain>
    </source>
</reference>
<feature type="transmembrane region" description="Helical" evidence="2">
    <location>
        <begin position="84"/>
        <end position="106"/>
    </location>
</feature>
<evidence type="ECO:0000256" key="1">
    <source>
        <dbReference type="SAM" id="MobiDB-lite"/>
    </source>
</evidence>